<name>A0ABN7XP03_GIGMA</name>
<gene>
    <name evidence="1" type="ORF">GMARGA_LOCUS44914</name>
</gene>
<proteinExistence type="predicted"/>
<organism evidence="1 2">
    <name type="scientific">Gigaspora margarita</name>
    <dbReference type="NCBI Taxonomy" id="4874"/>
    <lineage>
        <taxon>Eukaryota</taxon>
        <taxon>Fungi</taxon>
        <taxon>Fungi incertae sedis</taxon>
        <taxon>Mucoromycota</taxon>
        <taxon>Glomeromycotina</taxon>
        <taxon>Glomeromycetes</taxon>
        <taxon>Diversisporales</taxon>
        <taxon>Gigasporaceae</taxon>
        <taxon>Gigaspora</taxon>
    </lineage>
</organism>
<dbReference type="EMBL" id="CAJVQB010156114">
    <property type="protein sequence ID" value="CAG8856093.1"/>
    <property type="molecule type" value="Genomic_DNA"/>
</dbReference>
<reference evidence="1 2" key="1">
    <citation type="submission" date="2021-06" db="EMBL/GenBank/DDBJ databases">
        <authorList>
            <person name="Kallberg Y."/>
            <person name="Tangrot J."/>
            <person name="Rosling A."/>
        </authorList>
    </citation>
    <scope>NUCLEOTIDE SEQUENCE [LARGE SCALE GENOMIC DNA]</scope>
    <source>
        <strain evidence="1 2">120-4 pot B 10/14</strain>
    </source>
</reference>
<sequence length="40" mass="4546">VASPEGEHAKIQKPSIDNNKDVYSFLMDEIDVLLDQEDNK</sequence>
<feature type="non-terminal residue" evidence="1">
    <location>
        <position position="1"/>
    </location>
</feature>
<dbReference type="Proteomes" id="UP000789901">
    <property type="component" value="Unassembled WGS sequence"/>
</dbReference>
<evidence type="ECO:0000313" key="2">
    <source>
        <dbReference type="Proteomes" id="UP000789901"/>
    </source>
</evidence>
<evidence type="ECO:0000313" key="1">
    <source>
        <dbReference type="EMBL" id="CAG8856093.1"/>
    </source>
</evidence>
<feature type="non-terminal residue" evidence="1">
    <location>
        <position position="40"/>
    </location>
</feature>
<keyword evidence="2" id="KW-1185">Reference proteome</keyword>
<accession>A0ABN7XP03</accession>
<comment type="caution">
    <text evidence="1">The sequence shown here is derived from an EMBL/GenBank/DDBJ whole genome shotgun (WGS) entry which is preliminary data.</text>
</comment>
<protein>
    <submittedName>
        <fullName evidence="1">30457_t:CDS:1</fullName>
    </submittedName>
</protein>